<dbReference type="EMBL" id="MIPT01000001">
    <property type="protein sequence ID" value="OHT20510.1"/>
    <property type="molecule type" value="Genomic_DNA"/>
</dbReference>
<gene>
    <name evidence="1" type="ORF">BHE75_02508</name>
</gene>
<protein>
    <submittedName>
        <fullName evidence="1">Uncharacterized protein</fullName>
    </submittedName>
</protein>
<accession>A0A1S1HJ08</accession>
<keyword evidence="2" id="KW-1185">Reference proteome</keyword>
<reference evidence="1 2" key="1">
    <citation type="submission" date="2016-09" db="EMBL/GenBank/DDBJ databases">
        <title>Metabolic pathway, cell adaptation mechanisms and a novel monoxygenase revealed through proteogenomic-transcription analysis of a Sphingomonas haloaromaticamans strain degrading the fungicide ortho-phenylphenol.</title>
        <authorList>
            <person name="Perruchon C."/>
            <person name="Papadopoulou E.S."/>
            <person name="Rousidou C."/>
            <person name="Vasileiadis S."/>
            <person name="Tanou G."/>
            <person name="Amoutzias G."/>
            <person name="Molassiotis A."/>
            <person name="Karpouzas D.G."/>
        </authorList>
    </citation>
    <scope>NUCLEOTIDE SEQUENCE [LARGE SCALE GENOMIC DNA]</scope>
    <source>
        <strain evidence="1 2">P3</strain>
    </source>
</reference>
<name>A0A1S1HJ08_9SPHN</name>
<proteinExistence type="predicted"/>
<sequence>MAARQYKAGMKLKSAVCDTQIMVLRVPAEPLDLRIGGAPALAGDEAGDGATIDPALAGGSLTGKRYTDAEESMEFLCTKGGEGTITVAGREIGIKQAKALPSSD</sequence>
<dbReference type="Proteomes" id="UP000179467">
    <property type="component" value="Unassembled WGS sequence"/>
</dbReference>
<comment type="caution">
    <text evidence="1">The sequence shown here is derived from an EMBL/GenBank/DDBJ whole genome shotgun (WGS) entry which is preliminary data.</text>
</comment>
<dbReference type="OrthoDB" id="7478453at2"/>
<dbReference type="AlphaFoldDB" id="A0A1S1HJ08"/>
<evidence type="ECO:0000313" key="2">
    <source>
        <dbReference type="Proteomes" id="UP000179467"/>
    </source>
</evidence>
<evidence type="ECO:0000313" key="1">
    <source>
        <dbReference type="EMBL" id="OHT20510.1"/>
    </source>
</evidence>
<organism evidence="1 2">
    <name type="scientific">Edaphosphingomonas haloaromaticamans</name>
    <dbReference type="NCBI Taxonomy" id="653954"/>
    <lineage>
        <taxon>Bacteria</taxon>
        <taxon>Pseudomonadati</taxon>
        <taxon>Pseudomonadota</taxon>
        <taxon>Alphaproteobacteria</taxon>
        <taxon>Sphingomonadales</taxon>
        <taxon>Rhizorhabdaceae</taxon>
        <taxon>Edaphosphingomonas</taxon>
    </lineage>
</organism>